<dbReference type="Proteomes" id="UP000466681">
    <property type="component" value="Chromosome"/>
</dbReference>
<name>A0AAD1HC09_9MYCO</name>
<protein>
    <submittedName>
        <fullName evidence="2">Uncharacterized protein</fullName>
    </submittedName>
</protein>
<organism evidence="2 3">
    <name type="scientific">Mycolicibacterium moriokaense</name>
    <dbReference type="NCBI Taxonomy" id="39691"/>
    <lineage>
        <taxon>Bacteria</taxon>
        <taxon>Bacillati</taxon>
        <taxon>Actinomycetota</taxon>
        <taxon>Actinomycetes</taxon>
        <taxon>Mycobacteriales</taxon>
        <taxon>Mycobacteriaceae</taxon>
        <taxon>Mycolicibacterium</taxon>
    </lineage>
</organism>
<reference evidence="2 3" key="1">
    <citation type="journal article" date="2019" name="Emerg. Microbes Infect.">
        <title>Comprehensive subspecies identification of 175 nontuberculous mycobacteria species based on 7547 genomic profiles.</title>
        <authorList>
            <person name="Matsumoto Y."/>
            <person name="Kinjo T."/>
            <person name="Motooka D."/>
            <person name="Nabeya D."/>
            <person name="Jung N."/>
            <person name="Uechi K."/>
            <person name="Horii T."/>
            <person name="Iida T."/>
            <person name="Fujita J."/>
            <person name="Nakamura S."/>
        </authorList>
    </citation>
    <scope>NUCLEOTIDE SEQUENCE [LARGE SCALE GENOMIC DNA]</scope>
    <source>
        <strain evidence="2 3">JCM 6375</strain>
    </source>
</reference>
<proteinExistence type="predicted"/>
<dbReference type="KEGG" id="mmor:MMOR_32000"/>
<evidence type="ECO:0000313" key="3">
    <source>
        <dbReference type="Proteomes" id="UP000466681"/>
    </source>
</evidence>
<feature type="compositionally biased region" description="Polar residues" evidence="1">
    <location>
        <begin position="157"/>
        <end position="175"/>
    </location>
</feature>
<sequence length="220" mass="23919">MSGQRTTFDKFGWLRALRTDHRLTDRDVRLAMAICTDWVRRDGTGWAVKLDVMADAVPNGMSRNRLKDALGRLTGLGYLVETGRTVGGRGVTAQRSHNLALPAPVAVQVNGETCTADGAGIDETRTATGSNPHRYGFKPAPLAVSKTSPDLDENRPLGTSTGTSVGTEPFSQQLFDENGVPNGKRVFKCPDCRDEGWVLDEDGAPLEPAIRCRHRRRSAS</sequence>
<keyword evidence="3" id="KW-1185">Reference proteome</keyword>
<feature type="region of interest" description="Disordered" evidence="1">
    <location>
        <begin position="121"/>
        <end position="177"/>
    </location>
</feature>
<evidence type="ECO:0000313" key="2">
    <source>
        <dbReference type="EMBL" id="BBX02264.1"/>
    </source>
</evidence>
<accession>A0AAD1HC09</accession>
<gene>
    <name evidence="2" type="ORF">MMOR_32000</name>
</gene>
<dbReference type="AlphaFoldDB" id="A0AAD1HC09"/>
<evidence type="ECO:0000256" key="1">
    <source>
        <dbReference type="SAM" id="MobiDB-lite"/>
    </source>
</evidence>
<dbReference type="EMBL" id="AP022560">
    <property type="protein sequence ID" value="BBX02264.1"/>
    <property type="molecule type" value="Genomic_DNA"/>
</dbReference>